<keyword evidence="5" id="KW-1185">Reference proteome</keyword>
<feature type="domain" description="HTH cro/C1-type" evidence="2">
    <location>
        <begin position="18"/>
        <end position="72"/>
    </location>
</feature>
<dbReference type="Proteomes" id="UP001430290">
    <property type="component" value="Unassembled WGS sequence"/>
</dbReference>
<proteinExistence type="predicted"/>
<organism evidence="4 5">
    <name type="scientific">Thermomonas beijingensis</name>
    <dbReference type="NCBI Taxonomy" id="2872701"/>
    <lineage>
        <taxon>Bacteria</taxon>
        <taxon>Pseudomonadati</taxon>
        <taxon>Pseudomonadota</taxon>
        <taxon>Gammaproteobacteria</taxon>
        <taxon>Lysobacterales</taxon>
        <taxon>Lysobacteraceae</taxon>
        <taxon>Thermomonas</taxon>
    </lineage>
</organism>
<dbReference type="EMBL" id="JAIQDJ010000010">
    <property type="protein sequence ID" value="MBZ4187063.1"/>
    <property type="molecule type" value="Genomic_DNA"/>
</dbReference>
<dbReference type="SUPFAM" id="SSF47413">
    <property type="entry name" value="lambda repressor-like DNA-binding domains"/>
    <property type="match status" value="1"/>
</dbReference>
<dbReference type="InterPro" id="IPR010982">
    <property type="entry name" value="Lambda_DNA-bd_dom_sf"/>
</dbReference>
<dbReference type="SMART" id="SM00530">
    <property type="entry name" value="HTH_XRE"/>
    <property type="match status" value="1"/>
</dbReference>
<evidence type="ECO:0000313" key="4">
    <source>
        <dbReference type="EMBL" id="MBZ4187063.1"/>
    </source>
</evidence>
<dbReference type="Gene3D" id="1.10.260.40">
    <property type="entry name" value="lambda repressor-like DNA-binding domains"/>
    <property type="match status" value="1"/>
</dbReference>
<keyword evidence="1" id="KW-0238">DNA-binding</keyword>
<accession>A0ABS7TGW7</accession>
<comment type="caution">
    <text evidence="4">The sequence shown here is derived from an EMBL/GenBank/DDBJ whole genome shotgun (WGS) entry which is preliminary data.</text>
</comment>
<gene>
    <name evidence="3" type="ORF">K7B09_12075</name>
    <name evidence="4" type="ORF">K7B09_12100</name>
</gene>
<evidence type="ECO:0000313" key="3">
    <source>
        <dbReference type="EMBL" id="MBZ4187058.1"/>
    </source>
</evidence>
<dbReference type="PROSITE" id="PS50943">
    <property type="entry name" value="HTH_CROC1"/>
    <property type="match status" value="1"/>
</dbReference>
<protein>
    <submittedName>
        <fullName evidence="4">Helix-turn-helix domain-containing protein</fullName>
    </submittedName>
</protein>
<reference evidence="4" key="1">
    <citation type="submission" date="2021-09" db="EMBL/GenBank/DDBJ databases">
        <authorList>
            <person name="Wu T."/>
            <person name="Guo S.Z."/>
        </authorList>
    </citation>
    <scope>NUCLEOTIDE SEQUENCE</scope>
    <source>
        <strain evidence="4">RSS-23</strain>
    </source>
</reference>
<sequence length="118" mass="12981">MAISDDERTFFIELGTRIHALRKARRITQVQLAEQLGVSQQTVTAYESGKRRVPISHLPRLARLLGTSVEALLGEPAPSGKRGPQPKIAQQLQQIEALPKAKQRAISQVLDSVIAAHQ</sequence>
<evidence type="ECO:0000313" key="5">
    <source>
        <dbReference type="Proteomes" id="UP001430290"/>
    </source>
</evidence>
<dbReference type="RefSeq" id="WP_223629730.1">
    <property type="nucleotide sequence ID" value="NZ_JAIQDJ010000010.1"/>
</dbReference>
<dbReference type="PANTHER" id="PTHR46558">
    <property type="entry name" value="TRACRIPTIONAL REGULATORY PROTEIN-RELATED-RELATED"/>
    <property type="match status" value="1"/>
</dbReference>
<dbReference type="EMBL" id="JAIQDJ010000010">
    <property type="protein sequence ID" value="MBZ4187058.1"/>
    <property type="molecule type" value="Genomic_DNA"/>
</dbReference>
<dbReference type="PANTHER" id="PTHR46558:SF11">
    <property type="entry name" value="HTH-TYPE TRANSCRIPTIONAL REGULATOR XRE"/>
    <property type="match status" value="1"/>
</dbReference>
<name>A0ABS7TGW7_9GAMM</name>
<evidence type="ECO:0000256" key="1">
    <source>
        <dbReference type="ARBA" id="ARBA00023125"/>
    </source>
</evidence>
<dbReference type="Pfam" id="PF01381">
    <property type="entry name" value="HTH_3"/>
    <property type="match status" value="1"/>
</dbReference>
<evidence type="ECO:0000259" key="2">
    <source>
        <dbReference type="PROSITE" id="PS50943"/>
    </source>
</evidence>
<dbReference type="CDD" id="cd00093">
    <property type="entry name" value="HTH_XRE"/>
    <property type="match status" value="1"/>
</dbReference>
<dbReference type="InterPro" id="IPR001387">
    <property type="entry name" value="Cro/C1-type_HTH"/>
</dbReference>